<sequence length="225" mass="26542">MRKFVVTLKLLLFPLFAFSQINLSVRIENSQLEHSFGHYVDTLKIYKDGFPYKIIPYPDSFALFENVTSGHYKFLYRNIFDEQIEKNVALNEKDNLIGGQTVILFVDHLQNPKTDNLFFTKQKNGETIKIKMFYAGCFENGKDSIEITKAKNKLFLQYKDKKKKLNKKEIQSLVKFEIEMRHLPKRETFSTLRVINEIITENDKFSYNESGDWNGFNLLKKNLKL</sequence>
<feature type="chain" id="PRO_5011671910" description="GLPGLI family protein" evidence="1">
    <location>
        <begin position="20"/>
        <end position="225"/>
    </location>
</feature>
<keyword evidence="3" id="KW-1185">Reference proteome</keyword>
<dbReference type="EMBL" id="FMVF01000038">
    <property type="protein sequence ID" value="SCY99915.1"/>
    <property type="molecule type" value="Genomic_DNA"/>
</dbReference>
<evidence type="ECO:0000313" key="3">
    <source>
        <dbReference type="Proteomes" id="UP000199354"/>
    </source>
</evidence>
<evidence type="ECO:0000256" key="1">
    <source>
        <dbReference type="SAM" id="SignalP"/>
    </source>
</evidence>
<reference evidence="2 3" key="1">
    <citation type="submission" date="2016-10" db="EMBL/GenBank/DDBJ databases">
        <authorList>
            <person name="de Groot N.N."/>
        </authorList>
    </citation>
    <scope>NUCLEOTIDE SEQUENCE [LARGE SCALE GENOMIC DNA]</scope>
    <source>
        <strain evidence="2 3">CGMCC 1.7031</strain>
    </source>
</reference>
<organism evidence="2 3">
    <name type="scientific">Flavobacterium caeni</name>
    <dbReference type="NCBI Taxonomy" id="490189"/>
    <lineage>
        <taxon>Bacteria</taxon>
        <taxon>Pseudomonadati</taxon>
        <taxon>Bacteroidota</taxon>
        <taxon>Flavobacteriia</taxon>
        <taxon>Flavobacteriales</taxon>
        <taxon>Flavobacteriaceae</taxon>
        <taxon>Flavobacterium</taxon>
    </lineage>
</organism>
<name>A0A1G5KGY5_9FLAO</name>
<gene>
    <name evidence="2" type="ORF">SAMN02927903_03307</name>
</gene>
<feature type="signal peptide" evidence="1">
    <location>
        <begin position="1"/>
        <end position="19"/>
    </location>
</feature>
<accession>A0A1G5KGY5</accession>
<evidence type="ECO:0000313" key="2">
    <source>
        <dbReference type="EMBL" id="SCY99915.1"/>
    </source>
</evidence>
<dbReference type="RefSeq" id="WP_211516844.1">
    <property type="nucleotide sequence ID" value="NZ_FMVF01000038.1"/>
</dbReference>
<protein>
    <recommendedName>
        <fullName evidence="4">GLPGLI family protein</fullName>
    </recommendedName>
</protein>
<keyword evidence="1" id="KW-0732">Signal</keyword>
<dbReference type="Proteomes" id="UP000199354">
    <property type="component" value="Unassembled WGS sequence"/>
</dbReference>
<dbReference type="AlphaFoldDB" id="A0A1G5KGY5"/>
<dbReference type="STRING" id="490189.SAMN02927903_03307"/>
<evidence type="ECO:0008006" key="4">
    <source>
        <dbReference type="Google" id="ProtNLM"/>
    </source>
</evidence>
<proteinExistence type="predicted"/>